<keyword evidence="7 15" id="KW-1003">Cell membrane</keyword>
<keyword evidence="10 15" id="KW-0812">Transmembrane</keyword>
<proteinExistence type="inferred from homology"/>
<evidence type="ECO:0000313" key="16">
    <source>
        <dbReference type="EMBL" id="RNL63544.1"/>
    </source>
</evidence>
<dbReference type="PRINTS" id="PR01440">
    <property type="entry name" value="CELLSNTHASEB"/>
</dbReference>
<name>A0ABX9W249_9GAMM</name>
<keyword evidence="13 15" id="KW-0472">Membrane</keyword>
<organism evidence="16 17">
    <name type="scientific">Zhongshania marina</name>
    <dbReference type="NCBI Taxonomy" id="2304603"/>
    <lineage>
        <taxon>Bacteria</taxon>
        <taxon>Pseudomonadati</taxon>
        <taxon>Pseudomonadota</taxon>
        <taxon>Gammaproteobacteria</taxon>
        <taxon>Cellvibrionales</taxon>
        <taxon>Spongiibacteraceae</taxon>
        <taxon>Zhongshania</taxon>
    </lineage>
</organism>
<comment type="function">
    <text evidence="1 15">Binds the cellulose synthase activator, bis-(3'-5') cyclic diguanylic acid (c-di-GMP).</text>
</comment>
<evidence type="ECO:0000256" key="10">
    <source>
        <dbReference type="ARBA" id="ARBA00022692"/>
    </source>
</evidence>
<dbReference type="PANTHER" id="PTHR39083:SF1">
    <property type="entry name" value="CYCLIC DI-GMP-BINDING PROTEIN"/>
    <property type="match status" value="1"/>
</dbReference>
<accession>A0ABX9W249</accession>
<reference evidence="16 17" key="1">
    <citation type="submission" date="2018-10" db="EMBL/GenBank/DDBJ databases">
        <title>Draft genome sequence of Zhongshania sp. DSW25-10.</title>
        <authorList>
            <person name="Oh J."/>
        </authorList>
    </citation>
    <scope>NUCLEOTIDE SEQUENCE [LARGE SCALE GENOMIC DNA]</scope>
    <source>
        <strain evidence="16 17">DSW25-10</strain>
    </source>
</reference>
<comment type="pathway">
    <text evidence="3 15">Glycan metabolism; bacterial cellulose biosynthesis.</text>
</comment>
<comment type="subunit">
    <text evidence="5 15">Tightly associated with the cellulose synthase catalytic subunit.</text>
</comment>
<comment type="similarity">
    <text evidence="4 15">Belongs to the AcsB/BcsB family.</text>
</comment>
<evidence type="ECO:0000256" key="2">
    <source>
        <dbReference type="ARBA" id="ARBA00004377"/>
    </source>
</evidence>
<dbReference type="EMBL" id="RHGB01000010">
    <property type="protein sequence ID" value="RNL63544.1"/>
    <property type="molecule type" value="Genomic_DNA"/>
</dbReference>
<evidence type="ECO:0000256" key="8">
    <source>
        <dbReference type="ARBA" id="ARBA00022519"/>
    </source>
</evidence>
<feature type="transmembrane region" description="Helical" evidence="15">
    <location>
        <begin position="713"/>
        <end position="734"/>
    </location>
</feature>
<dbReference type="InterPro" id="IPR003920">
    <property type="entry name" value="Cell_synth_B"/>
</dbReference>
<keyword evidence="15" id="KW-0732">Signal</keyword>
<evidence type="ECO:0000256" key="3">
    <source>
        <dbReference type="ARBA" id="ARBA00005186"/>
    </source>
</evidence>
<evidence type="ECO:0000256" key="5">
    <source>
        <dbReference type="ARBA" id="ARBA00011437"/>
    </source>
</evidence>
<keyword evidence="11 15" id="KW-0135">Cellulose biosynthesis</keyword>
<dbReference type="InterPro" id="IPR018513">
    <property type="entry name" value="Cell_synthase_bac"/>
</dbReference>
<keyword evidence="9 15" id="KW-0973">c-di-GMP</keyword>
<comment type="caution">
    <text evidence="16">The sequence shown here is derived from an EMBL/GenBank/DDBJ whole genome shotgun (WGS) entry which is preliminary data.</text>
</comment>
<evidence type="ECO:0000256" key="6">
    <source>
        <dbReference type="ARBA" id="ARBA00021844"/>
    </source>
</evidence>
<keyword evidence="12 15" id="KW-1133">Transmembrane helix</keyword>
<evidence type="ECO:0000256" key="1">
    <source>
        <dbReference type="ARBA" id="ARBA00002057"/>
    </source>
</evidence>
<keyword evidence="8 15" id="KW-0997">Cell inner membrane</keyword>
<protein>
    <recommendedName>
        <fullName evidence="6 15">Cyclic di-GMP-binding protein</fullName>
    </recommendedName>
    <alternativeName>
        <fullName evidence="14 15">Cellulose synthase regulatory subunit</fullName>
    </alternativeName>
</protein>
<feature type="signal peptide" evidence="15">
    <location>
        <begin position="1"/>
        <end position="22"/>
    </location>
</feature>
<evidence type="ECO:0000256" key="15">
    <source>
        <dbReference type="RuleBase" id="RU365021"/>
    </source>
</evidence>
<evidence type="ECO:0000313" key="17">
    <source>
        <dbReference type="Proteomes" id="UP000274695"/>
    </source>
</evidence>
<keyword evidence="17" id="KW-1185">Reference proteome</keyword>
<comment type="subcellular location">
    <subcellularLocation>
        <location evidence="2">Cell inner membrane</location>
        <topology evidence="2">Single-pass membrane protein</topology>
    </subcellularLocation>
</comment>
<dbReference type="Proteomes" id="UP000274695">
    <property type="component" value="Unassembled WGS sequence"/>
</dbReference>
<evidence type="ECO:0000256" key="11">
    <source>
        <dbReference type="ARBA" id="ARBA00022916"/>
    </source>
</evidence>
<evidence type="ECO:0000256" key="9">
    <source>
        <dbReference type="ARBA" id="ARBA00022636"/>
    </source>
</evidence>
<evidence type="ECO:0000256" key="14">
    <source>
        <dbReference type="ARBA" id="ARBA00033444"/>
    </source>
</evidence>
<evidence type="ECO:0000256" key="12">
    <source>
        <dbReference type="ARBA" id="ARBA00022989"/>
    </source>
</evidence>
<evidence type="ECO:0000256" key="13">
    <source>
        <dbReference type="ARBA" id="ARBA00023136"/>
    </source>
</evidence>
<feature type="chain" id="PRO_5045008418" description="Cyclic di-GMP-binding protein" evidence="15">
    <location>
        <begin position="23"/>
        <end position="748"/>
    </location>
</feature>
<dbReference type="Pfam" id="PF03170">
    <property type="entry name" value="BcsB"/>
    <property type="match status" value="1"/>
</dbReference>
<evidence type="ECO:0000256" key="7">
    <source>
        <dbReference type="ARBA" id="ARBA00022475"/>
    </source>
</evidence>
<evidence type="ECO:0000256" key="4">
    <source>
        <dbReference type="ARBA" id="ARBA00010714"/>
    </source>
</evidence>
<sequence>MLNAKVLSLLVWLVMFPVFSFAEEKSGSGEPDPRSLVSETMTFTSLGFADSLDVQGSETSVYLGFGSRLDRIVKDAELKLDFISSPALSEVLSHLKIYLNGELQHAVPVTELNKGQRDSVRLPLDPRYFSDYNQLRIELVGHLDQECWNPSDPAIWAEISQASEVVLNSRRVRLSNDLSILPAPFFDRRDFSKLTLPVVFGPDYEIDTVYAATLAASYFGSQAKWRGVNFPVLIDKAPEQHAVVMLTNTNRPAFLVDFPEVDEPTLQIITHPDNPYVKLLLIQGRDSEQLLTAVRGLALGSELLSGPVATISKAQQIQPRVPYDSPSWIRTDRPVKLGELVDDPMVLQVEGRKPSDISVSLRVPPDLFTWQSRGIPLDLRYRYSPPENDSDDSSLSMSINGQFVEAFSLTTKGINGEAKRVRVPLLDDGFMGGGDRIRIPAFQVGSLNQMSFRFAFAAVNSGACRTIPAGSPRAILEADSTIDFTGYPHYIEMPNLQVFATAGYPFTRMADLSDTAVVIPPSPSPILIESLLETVGYLSASVAYPGMGLTLLDRWDKKVLADKDILAIGVDPSMADSALEENQPALLLRKSQRSINRPQDLGNLRYFPWSEDGAWTTAEQVSLNANGAFGALIGMQSPFDDERSVVAMLGTRDQDLLDVTRSLNTPGRLPYIFGSVAMFRGDSVASYIVGKPYFVGHLPLQTLIWYHFSKHPFILAACALLLVVLLTIILWRLLAVVAARRLQVDDDE</sequence>
<gene>
    <name evidence="16" type="ORF">D0911_10610</name>
</gene>
<dbReference type="NCBIfam" id="NF008323">
    <property type="entry name" value="PRK11114.1-1"/>
    <property type="match status" value="1"/>
</dbReference>
<dbReference type="Gene3D" id="2.60.120.260">
    <property type="entry name" value="Galactose-binding domain-like"/>
    <property type="match status" value="2"/>
</dbReference>
<dbReference type="PANTHER" id="PTHR39083">
    <property type="entry name" value="CYCLIC DI-GMP-BINDING PROTEIN"/>
    <property type="match status" value="1"/>
</dbReference>